<dbReference type="EMBL" id="QGNW01001090">
    <property type="protein sequence ID" value="RVW56257.1"/>
    <property type="molecule type" value="Genomic_DNA"/>
</dbReference>
<evidence type="ECO:0000313" key="2">
    <source>
        <dbReference type="EMBL" id="RVW56257.1"/>
    </source>
</evidence>
<protein>
    <submittedName>
        <fullName evidence="2">Uncharacterized protein</fullName>
    </submittedName>
</protein>
<dbReference type="Proteomes" id="UP000288805">
    <property type="component" value="Unassembled WGS sequence"/>
</dbReference>
<sequence>MPSFWTKDSHPSGAALQPALANDPTLTPINLQSDSDASDKERAENPPSLTHINLQSDSDASDKERAENSPSHGVNSGEGPLDNNVLVSDESRNGAVVSNSKSREFVNNFVEMVAKPFATQSEANGVQTRDF</sequence>
<gene>
    <name evidence="2" type="ORF">CK203_096977</name>
</gene>
<reference evidence="2 3" key="1">
    <citation type="journal article" date="2018" name="PLoS Genet.">
        <title>Population sequencing reveals clonal diversity and ancestral inbreeding in the grapevine cultivar Chardonnay.</title>
        <authorList>
            <person name="Roach M.J."/>
            <person name="Johnson D.L."/>
            <person name="Bohlmann J."/>
            <person name="van Vuuren H.J."/>
            <person name="Jones S.J."/>
            <person name="Pretorius I.S."/>
            <person name="Schmidt S.A."/>
            <person name="Borneman A.R."/>
        </authorList>
    </citation>
    <scope>NUCLEOTIDE SEQUENCE [LARGE SCALE GENOMIC DNA]</scope>
    <source>
        <strain evidence="3">cv. Chardonnay</strain>
        <tissue evidence="2">Leaf</tissue>
    </source>
</reference>
<feature type="compositionally biased region" description="Polar residues" evidence="1">
    <location>
        <begin position="47"/>
        <end position="58"/>
    </location>
</feature>
<proteinExistence type="predicted"/>
<organism evidence="2 3">
    <name type="scientific">Vitis vinifera</name>
    <name type="common">Grape</name>
    <dbReference type="NCBI Taxonomy" id="29760"/>
    <lineage>
        <taxon>Eukaryota</taxon>
        <taxon>Viridiplantae</taxon>
        <taxon>Streptophyta</taxon>
        <taxon>Embryophyta</taxon>
        <taxon>Tracheophyta</taxon>
        <taxon>Spermatophyta</taxon>
        <taxon>Magnoliopsida</taxon>
        <taxon>eudicotyledons</taxon>
        <taxon>Gunneridae</taxon>
        <taxon>Pentapetalae</taxon>
        <taxon>rosids</taxon>
        <taxon>Vitales</taxon>
        <taxon>Vitaceae</taxon>
        <taxon>Viteae</taxon>
        <taxon>Vitis</taxon>
    </lineage>
</organism>
<evidence type="ECO:0000313" key="3">
    <source>
        <dbReference type="Proteomes" id="UP000288805"/>
    </source>
</evidence>
<name>A0A438F8I0_VITVI</name>
<comment type="caution">
    <text evidence="2">The sequence shown here is derived from an EMBL/GenBank/DDBJ whole genome shotgun (WGS) entry which is preliminary data.</text>
</comment>
<dbReference type="AlphaFoldDB" id="A0A438F8I0"/>
<evidence type="ECO:0000256" key="1">
    <source>
        <dbReference type="SAM" id="MobiDB-lite"/>
    </source>
</evidence>
<dbReference type="OrthoDB" id="75724at2759"/>
<feature type="compositionally biased region" description="Polar residues" evidence="1">
    <location>
        <begin position="24"/>
        <end position="35"/>
    </location>
</feature>
<accession>A0A438F8I0</accession>
<feature type="region of interest" description="Disordered" evidence="1">
    <location>
        <begin position="1"/>
        <end position="102"/>
    </location>
</feature>